<feature type="transmembrane region" description="Helical" evidence="6">
    <location>
        <begin position="71"/>
        <end position="94"/>
    </location>
</feature>
<dbReference type="PATRIC" id="fig|1453496.5.peg.115"/>
<keyword evidence="2" id="KW-1003">Cell membrane</keyword>
<evidence type="ECO:0000256" key="6">
    <source>
        <dbReference type="SAM" id="Phobius"/>
    </source>
</evidence>
<feature type="transmembrane region" description="Helical" evidence="6">
    <location>
        <begin position="100"/>
        <end position="122"/>
    </location>
</feature>
<feature type="transmembrane region" description="Helical" evidence="6">
    <location>
        <begin position="40"/>
        <end position="59"/>
    </location>
</feature>
<name>A0A097QX56_HAFAL</name>
<dbReference type="GeneID" id="78452370"/>
<dbReference type="OrthoDB" id="6505199at2"/>
<keyword evidence="5 6" id="KW-0472">Membrane</keyword>
<dbReference type="eggNOG" id="COG3312">
    <property type="taxonomic scope" value="Bacteria"/>
</dbReference>
<dbReference type="RefSeq" id="WP_025797404.1">
    <property type="nucleotide sequence ID" value="NZ_CP009706.1"/>
</dbReference>
<dbReference type="EMBL" id="CP009706">
    <property type="protein sequence ID" value="AIU71036.1"/>
    <property type="molecule type" value="Genomic_DNA"/>
</dbReference>
<evidence type="ECO:0000256" key="5">
    <source>
        <dbReference type="ARBA" id="ARBA00023136"/>
    </source>
</evidence>
<gene>
    <name evidence="7" type="ORF">AT03_00575</name>
</gene>
<protein>
    <submittedName>
        <fullName evidence="7">ATP synthase F0F1 subunit I</fullName>
    </submittedName>
</protein>
<reference evidence="7 8" key="1">
    <citation type="journal article" date="2014" name="Gut Pathog.">
        <title>Gene clusters of Hafnia alvei strain FB1 important in survival and pathogenesis: a draft genome perspective.</title>
        <authorList>
            <person name="Tan J.Y."/>
            <person name="Yin W.F."/>
            <person name="Chan K.G."/>
        </authorList>
    </citation>
    <scope>NUCLEOTIDE SEQUENCE [LARGE SCALE GENOMIC DNA]</scope>
    <source>
        <strain evidence="7 8">FB1</strain>
    </source>
</reference>
<accession>A0A097QX56</accession>
<dbReference type="AlphaFoldDB" id="A0A097QX56"/>
<keyword evidence="4 6" id="KW-1133">Transmembrane helix</keyword>
<keyword evidence="3 6" id="KW-0812">Transmembrane</keyword>
<sequence>MSVTLYSGKAARKLLALQLLTFVLFGIGFSAKEISWGFSAVLGGLSAWLPSVVFMLFALRHQAHTPAGGRVAWSFAIGEALKVVSTIVLMIVSLGWFKAALFPLGLTYIAVLVVQIVAPAIIGRNS</sequence>
<evidence type="ECO:0000256" key="1">
    <source>
        <dbReference type="ARBA" id="ARBA00004651"/>
    </source>
</evidence>
<keyword evidence="8" id="KW-1185">Reference proteome</keyword>
<dbReference type="KEGG" id="hav:AT03_00575"/>
<dbReference type="InterPro" id="IPR005598">
    <property type="entry name" value="ATP_synth_I"/>
</dbReference>
<evidence type="ECO:0000256" key="3">
    <source>
        <dbReference type="ARBA" id="ARBA00022692"/>
    </source>
</evidence>
<dbReference type="HOGENOM" id="CLU_121415_2_0_6"/>
<dbReference type="Proteomes" id="UP000029986">
    <property type="component" value="Chromosome"/>
</dbReference>
<evidence type="ECO:0000256" key="2">
    <source>
        <dbReference type="ARBA" id="ARBA00022475"/>
    </source>
</evidence>
<proteinExistence type="predicted"/>
<evidence type="ECO:0000313" key="8">
    <source>
        <dbReference type="Proteomes" id="UP000029986"/>
    </source>
</evidence>
<dbReference type="Pfam" id="PF03899">
    <property type="entry name" value="ATP-synt_I"/>
    <property type="match status" value="1"/>
</dbReference>
<organism evidence="7 8">
    <name type="scientific">Hafnia alvei FB1</name>
    <dbReference type="NCBI Taxonomy" id="1453496"/>
    <lineage>
        <taxon>Bacteria</taxon>
        <taxon>Pseudomonadati</taxon>
        <taxon>Pseudomonadota</taxon>
        <taxon>Gammaproteobacteria</taxon>
        <taxon>Enterobacterales</taxon>
        <taxon>Hafniaceae</taxon>
        <taxon>Hafnia</taxon>
    </lineage>
</organism>
<comment type="subcellular location">
    <subcellularLocation>
        <location evidence="1">Cell membrane</location>
        <topology evidence="1">Multi-pass membrane protein</topology>
    </subcellularLocation>
</comment>
<dbReference type="NCBIfam" id="NF005962">
    <property type="entry name" value="PRK08049.1"/>
    <property type="match status" value="1"/>
</dbReference>
<dbReference type="GO" id="GO:0005886">
    <property type="term" value="C:plasma membrane"/>
    <property type="evidence" value="ECO:0007669"/>
    <property type="project" value="UniProtKB-SubCell"/>
</dbReference>
<evidence type="ECO:0000313" key="7">
    <source>
        <dbReference type="EMBL" id="AIU71036.1"/>
    </source>
</evidence>
<evidence type="ECO:0000256" key="4">
    <source>
        <dbReference type="ARBA" id="ARBA00022989"/>
    </source>
</evidence>